<comment type="caution">
    <text evidence="1">The sequence shown here is derived from an EMBL/GenBank/DDBJ whole genome shotgun (WGS) entry which is preliminary data.</text>
</comment>
<sequence>MLIYFKPTFYYNFRKTQTGMKKLNALLLLLLFGMTSSIWSQQNDFVANDLRISKYVEGTLLAPRSGSTPLAIIINGSGATDRNGNQMMLNNNSSKKLAKRLAAKGIATFRYDKRTLKAKKLNIEEKDMRFEDFITDAEAVINYFAPLPNFSKIYLIGHSQGALVAMAAANKEVDGFVSIAGAGQPIDQVIIEQIGRQMPKLKEDTKTAFKELEKRGKVKEFNPALSSIFRKSAQPFMASWIKYDPQEEIQKLTIPILLINGNNDLQVNPEEAEKLKKAQPNAELVIIENMNHIFRIVDKNDDIANQKSYNEPQRPISDKLVEVISNFILN</sequence>
<evidence type="ECO:0000313" key="2">
    <source>
        <dbReference type="Proteomes" id="UP000356253"/>
    </source>
</evidence>
<reference evidence="1" key="1">
    <citation type="submission" date="2019-09" db="EMBL/GenBank/DDBJ databases">
        <authorList>
            <person name="Rodrigo-Torres L."/>
            <person name="Arahal R. D."/>
            <person name="Lucena T."/>
        </authorList>
    </citation>
    <scope>NUCLEOTIDE SEQUENCE</scope>
    <source>
        <strain evidence="1">ISS653</strain>
    </source>
</reference>
<dbReference type="EMBL" id="CABVMM010000009">
    <property type="protein sequence ID" value="VVV01273.1"/>
    <property type="molecule type" value="Genomic_DNA"/>
</dbReference>
<evidence type="ECO:0000313" key="1">
    <source>
        <dbReference type="EMBL" id="VVV01273.1"/>
    </source>
</evidence>
<name>A0AC61YAV9_9FLAO</name>
<gene>
    <name evidence="1" type="primary">estD_2</name>
    <name evidence="1" type="ORF">FVB9532_02563</name>
</gene>
<dbReference type="Proteomes" id="UP000356253">
    <property type="component" value="Unassembled WGS sequence"/>
</dbReference>
<dbReference type="EC" id="3.1.1.1" evidence="1"/>
<organism evidence="1 2">
    <name type="scientific">Mesonia oceanica</name>
    <dbReference type="NCBI Taxonomy" id="2687242"/>
    <lineage>
        <taxon>Bacteria</taxon>
        <taxon>Pseudomonadati</taxon>
        <taxon>Bacteroidota</taxon>
        <taxon>Flavobacteriia</taxon>
        <taxon>Flavobacteriales</taxon>
        <taxon>Flavobacteriaceae</taxon>
        <taxon>Mesonia</taxon>
    </lineage>
</organism>
<keyword evidence="2" id="KW-1185">Reference proteome</keyword>
<keyword evidence="1" id="KW-0378">Hydrolase</keyword>
<protein>
    <submittedName>
        <fullName evidence="1">Esterase EstD</fullName>
        <ecNumber evidence="1">3.1.1.1</ecNumber>
    </submittedName>
</protein>
<accession>A0AC61YAV9</accession>
<proteinExistence type="predicted"/>